<keyword evidence="3" id="KW-1185">Reference proteome</keyword>
<keyword evidence="1" id="KW-0472">Membrane</keyword>
<keyword evidence="1" id="KW-1133">Transmembrane helix</keyword>
<evidence type="ECO:0000313" key="3">
    <source>
        <dbReference type="Proteomes" id="UP001328107"/>
    </source>
</evidence>
<gene>
    <name evidence="2" type="ORF">PMAYCL1PPCAC_08742</name>
</gene>
<keyword evidence="1" id="KW-0812">Transmembrane</keyword>
<feature type="transmembrane region" description="Helical" evidence="1">
    <location>
        <begin position="113"/>
        <end position="130"/>
    </location>
</feature>
<feature type="transmembrane region" description="Helical" evidence="1">
    <location>
        <begin position="72"/>
        <end position="92"/>
    </location>
</feature>
<reference evidence="3" key="1">
    <citation type="submission" date="2022-10" db="EMBL/GenBank/DDBJ databases">
        <title>Genome assembly of Pristionchus species.</title>
        <authorList>
            <person name="Yoshida K."/>
            <person name="Sommer R.J."/>
        </authorList>
    </citation>
    <scope>NUCLEOTIDE SEQUENCE [LARGE SCALE GENOMIC DNA]</scope>
    <source>
        <strain evidence="3">RS5460</strain>
    </source>
</reference>
<sequence length="133" mass="15201">SWLAWLEIAYAAPACIICCLLFALLTRIPLSRGCKCFLYINTASLFAMALLQCLIAEWTLRNNRGIGQQELLFFPLVFIHQFFYGLSGACLLNLALERLLLCFYPTFYETHHLWRLLAVIAAAIITNLIYPTH</sequence>
<dbReference type="EMBL" id="BTRK01000002">
    <property type="protein sequence ID" value="GMR38552.1"/>
    <property type="molecule type" value="Genomic_DNA"/>
</dbReference>
<protein>
    <submittedName>
        <fullName evidence="2">Uncharacterized protein</fullName>
    </submittedName>
</protein>
<evidence type="ECO:0000313" key="2">
    <source>
        <dbReference type="EMBL" id="GMR38552.1"/>
    </source>
</evidence>
<feature type="non-terminal residue" evidence="2">
    <location>
        <position position="1"/>
    </location>
</feature>
<feature type="transmembrane region" description="Helical" evidence="1">
    <location>
        <begin position="6"/>
        <end position="25"/>
    </location>
</feature>
<dbReference type="AlphaFoldDB" id="A0AAN5CCP4"/>
<feature type="transmembrane region" description="Helical" evidence="1">
    <location>
        <begin position="37"/>
        <end position="60"/>
    </location>
</feature>
<comment type="caution">
    <text evidence="2">The sequence shown here is derived from an EMBL/GenBank/DDBJ whole genome shotgun (WGS) entry which is preliminary data.</text>
</comment>
<accession>A0AAN5CCP4</accession>
<proteinExistence type="predicted"/>
<name>A0AAN5CCP4_9BILA</name>
<dbReference type="Proteomes" id="UP001328107">
    <property type="component" value="Unassembled WGS sequence"/>
</dbReference>
<organism evidence="2 3">
    <name type="scientific">Pristionchus mayeri</name>
    <dbReference type="NCBI Taxonomy" id="1317129"/>
    <lineage>
        <taxon>Eukaryota</taxon>
        <taxon>Metazoa</taxon>
        <taxon>Ecdysozoa</taxon>
        <taxon>Nematoda</taxon>
        <taxon>Chromadorea</taxon>
        <taxon>Rhabditida</taxon>
        <taxon>Rhabditina</taxon>
        <taxon>Diplogasteromorpha</taxon>
        <taxon>Diplogasteroidea</taxon>
        <taxon>Neodiplogasteridae</taxon>
        <taxon>Pristionchus</taxon>
    </lineage>
</organism>
<evidence type="ECO:0000256" key="1">
    <source>
        <dbReference type="SAM" id="Phobius"/>
    </source>
</evidence>